<keyword evidence="1" id="KW-0812">Transmembrane</keyword>
<evidence type="ECO:0000259" key="2">
    <source>
        <dbReference type="Pfam" id="PF07885"/>
    </source>
</evidence>
<feature type="transmembrane region" description="Helical" evidence="1">
    <location>
        <begin position="6"/>
        <end position="32"/>
    </location>
</feature>
<dbReference type="SUPFAM" id="SSF81324">
    <property type="entry name" value="Voltage-gated potassium channels"/>
    <property type="match status" value="1"/>
</dbReference>
<keyword evidence="1" id="KW-0472">Membrane</keyword>
<accession>A0ABT8TGT9</accession>
<name>A0ABT8TGT9_9GAMM</name>
<dbReference type="Gene3D" id="1.10.287.70">
    <property type="match status" value="1"/>
</dbReference>
<sequence>MLANQSSWVVGIVTTVVVALVVVFHYEAIQWLNRWHCERHKHYGHRHHTRPLVLMTMFVLLVAHVVEIWLFGMALWLLVRTEGYGTITGYDELNMLDCVYFSAANYTTVGWGDLIAVGDVRFLAGTEALVGFMMITWSASFSYLVMNRAWGDAKE</sequence>
<gene>
    <name evidence="3" type="ORF">QWI16_14120</name>
</gene>
<dbReference type="InterPro" id="IPR013099">
    <property type="entry name" value="K_chnl_dom"/>
</dbReference>
<dbReference type="EMBL" id="JAULRT010000060">
    <property type="protein sequence ID" value="MDO3383314.1"/>
    <property type="molecule type" value="Genomic_DNA"/>
</dbReference>
<protein>
    <submittedName>
        <fullName evidence="3">Ion channel</fullName>
    </submittedName>
</protein>
<keyword evidence="4" id="KW-1185">Reference proteome</keyword>
<dbReference type="RefSeq" id="WP_302714083.1">
    <property type="nucleotide sequence ID" value="NZ_JAULRT010000060.1"/>
</dbReference>
<keyword evidence="1" id="KW-1133">Transmembrane helix</keyword>
<feature type="domain" description="Potassium channel" evidence="2">
    <location>
        <begin position="72"/>
        <end position="140"/>
    </location>
</feature>
<feature type="transmembrane region" description="Helical" evidence="1">
    <location>
        <begin position="128"/>
        <end position="146"/>
    </location>
</feature>
<evidence type="ECO:0000256" key="1">
    <source>
        <dbReference type="SAM" id="Phobius"/>
    </source>
</evidence>
<organism evidence="3 4">
    <name type="scientific">Gilvimarinus algae</name>
    <dbReference type="NCBI Taxonomy" id="3058037"/>
    <lineage>
        <taxon>Bacteria</taxon>
        <taxon>Pseudomonadati</taxon>
        <taxon>Pseudomonadota</taxon>
        <taxon>Gammaproteobacteria</taxon>
        <taxon>Cellvibrionales</taxon>
        <taxon>Cellvibrionaceae</taxon>
        <taxon>Gilvimarinus</taxon>
    </lineage>
</organism>
<dbReference type="Proteomes" id="UP001168380">
    <property type="component" value="Unassembled WGS sequence"/>
</dbReference>
<proteinExistence type="predicted"/>
<comment type="caution">
    <text evidence="3">The sequence shown here is derived from an EMBL/GenBank/DDBJ whole genome shotgun (WGS) entry which is preliminary data.</text>
</comment>
<dbReference type="Pfam" id="PF07885">
    <property type="entry name" value="Ion_trans_2"/>
    <property type="match status" value="1"/>
</dbReference>
<reference evidence="3" key="1">
    <citation type="submission" date="2023-07" db="EMBL/GenBank/DDBJ databases">
        <title>Gilvimarinus algae sp. nov., isolated from the surface of Kelp.</title>
        <authorList>
            <person name="Sun Y.Y."/>
            <person name="Gong Y."/>
            <person name="Du Z.J."/>
        </authorList>
    </citation>
    <scope>NUCLEOTIDE SEQUENCE</scope>
    <source>
        <strain evidence="3">SDUM040014</strain>
    </source>
</reference>
<evidence type="ECO:0000313" key="3">
    <source>
        <dbReference type="EMBL" id="MDO3383314.1"/>
    </source>
</evidence>
<evidence type="ECO:0000313" key="4">
    <source>
        <dbReference type="Proteomes" id="UP001168380"/>
    </source>
</evidence>
<feature type="transmembrane region" description="Helical" evidence="1">
    <location>
        <begin position="52"/>
        <end position="79"/>
    </location>
</feature>